<reference evidence="2 3" key="1">
    <citation type="submission" date="2016-10" db="EMBL/GenBank/DDBJ databases">
        <authorList>
            <person name="de Groot N.N."/>
        </authorList>
    </citation>
    <scope>NUCLEOTIDE SEQUENCE [LARGE SCALE GENOMIC DNA]</scope>
    <source>
        <strain evidence="2 3">DSM 18978</strain>
    </source>
</reference>
<dbReference type="EMBL" id="FMUS01000033">
    <property type="protein sequence ID" value="SCZ05178.1"/>
    <property type="molecule type" value="Genomic_DNA"/>
</dbReference>
<evidence type="ECO:0000313" key="3">
    <source>
        <dbReference type="Proteomes" id="UP000198636"/>
    </source>
</evidence>
<protein>
    <recommendedName>
        <fullName evidence="1">Prolow-density lipoprotein receptor-related protein 1-like beta-propeller domain-containing protein</fullName>
    </recommendedName>
</protein>
<dbReference type="SUPFAM" id="SSF69304">
    <property type="entry name" value="Tricorn protease N-terminal domain"/>
    <property type="match status" value="1"/>
</dbReference>
<dbReference type="InterPro" id="IPR053369">
    <property type="entry name" value="SrfA-induced_signal"/>
</dbReference>
<dbReference type="RefSeq" id="WP_176759106.1">
    <property type="nucleotide sequence ID" value="NZ_FMUS01000033.1"/>
</dbReference>
<accession>A0A1G5KYI2</accession>
<dbReference type="STRING" id="1120976.SAMN03080606_03841"/>
<dbReference type="AlphaFoldDB" id="A0A1G5KYI2"/>
<sequence length="313" mass="37254">MKKLILIIIVFIILMPGCSLIKNNNKDWNSVSNSANRNIFFGYNGDIYFNNISELGIYKFNKDPKKTIKIADGLFGRVLIKDDWIYTTIGTDQELGLYKMKIDGREVTQLSNKKTFQVIKGDEYLYYFHPHEKNGGIYKVRNDGTEEEKLVDDYMIYYLYIYDEWIYYLSGARLLYRIKTDGSDKQNLSTDEALFMVMDDEWIYYFNGMRRIKGIRHDGTNESLIKEDNNHFNEYMNIKDDWLYISTRTKTSRYSDWILYKINVSTKEEVLLYEGVVENIHIINNQIYFYADLSFYRMDLDGNNIVKLFDYSM</sequence>
<dbReference type="PANTHER" id="PTHR32256">
    <property type="match status" value="1"/>
</dbReference>
<feature type="domain" description="Prolow-density lipoprotein receptor-related protein 1-like beta-propeller" evidence="1">
    <location>
        <begin position="29"/>
        <end position="297"/>
    </location>
</feature>
<dbReference type="PANTHER" id="PTHR32256:SF17">
    <property type="entry name" value="EGF-LIKE DOMAIN-CONTAINING PROTEIN"/>
    <property type="match status" value="1"/>
</dbReference>
<proteinExistence type="predicted"/>
<dbReference type="Proteomes" id="UP000198636">
    <property type="component" value="Unassembled WGS sequence"/>
</dbReference>
<organism evidence="2 3">
    <name type="scientific">Alkaliphilus peptidifermentans DSM 18978</name>
    <dbReference type="NCBI Taxonomy" id="1120976"/>
    <lineage>
        <taxon>Bacteria</taxon>
        <taxon>Bacillati</taxon>
        <taxon>Bacillota</taxon>
        <taxon>Clostridia</taxon>
        <taxon>Peptostreptococcales</taxon>
        <taxon>Natronincolaceae</taxon>
        <taxon>Alkaliphilus</taxon>
    </lineage>
</organism>
<evidence type="ECO:0000259" key="1">
    <source>
        <dbReference type="Pfam" id="PF16472"/>
    </source>
</evidence>
<gene>
    <name evidence="2" type="ORF">SAMN03080606_03841</name>
</gene>
<name>A0A1G5KYI2_9FIRM</name>
<dbReference type="Pfam" id="PF16472">
    <property type="entry name" value="DUF5050"/>
    <property type="match status" value="1"/>
</dbReference>
<keyword evidence="3" id="KW-1185">Reference proteome</keyword>
<evidence type="ECO:0000313" key="2">
    <source>
        <dbReference type="EMBL" id="SCZ05178.1"/>
    </source>
</evidence>
<dbReference type="InterPro" id="IPR032485">
    <property type="entry name" value="LRP1-like_beta_prop"/>
</dbReference>